<dbReference type="GO" id="GO:0005654">
    <property type="term" value="C:nucleoplasm"/>
    <property type="evidence" value="ECO:0007669"/>
    <property type="project" value="TreeGrafter"/>
</dbReference>
<dbReference type="PANTHER" id="PTHR15481">
    <property type="entry name" value="RIBONUCLEIC ACID BINDING PROTEIN S1"/>
    <property type="match status" value="1"/>
</dbReference>
<evidence type="ECO:0000259" key="8">
    <source>
        <dbReference type="PROSITE" id="PS50102"/>
    </source>
</evidence>
<sequence>MAKPRRRRSASRSSSRSPSRSASSGSSSSRSRSRSFSSSSSSPSRGRSPPAAKGSSPGARRGRSPSPPAKRGSPSKKGRSPSPPPKKASPPRKTSPAPESVVLHIDRLSRNVNEAHLKEIFGNFGEVVNVELSMDRMVNLPRGYGYIEFKKRTDAEKALLYMDGGQIDGNVVKLRFTLAPRQRAPSPMKAPPPPPPKRDVPNDKGATSAEKDAQQRRERSQLHLHARGLLQTEGLNHPGVNLIPLLGDVLILHLFVIKQILRLSGVATHLVADPYLQLEDVLSLRHLEGCGHHHLQGDQEALQEGHHLHVGVVVLLRLVVPLTHGPDQFLLEVAGEDLQGGVEGTEKGIKEPQPPKA</sequence>
<dbReference type="InterPro" id="IPR012677">
    <property type="entry name" value="Nucleotide-bd_a/b_plait_sf"/>
</dbReference>
<evidence type="ECO:0000256" key="1">
    <source>
        <dbReference type="ARBA" id="ARBA00004123"/>
    </source>
</evidence>
<dbReference type="Gramene" id="LPERR01G38970.1">
    <property type="protein sequence ID" value="LPERR01G38970.1"/>
    <property type="gene ID" value="LPERR01G38970"/>
</dbReference>
<dbReference type="GO" id="GO:0061574">
    <property type="term" value="C:ASAP complex"/>
    <property type="evidence" value="ECO:0007669"/>
    <property type="project" value="TreeGrafter"/>
</dbReference>
<dbReference type="PROSITE" id="PS50102">
    <property type="entry name" value="RRM"/>
    <property type="match status" value="1"/>
</dbReference>
<evidence type="ECO:0000313" key="9">
    <source>
        <dbReference type="EnsemblPlants" id="LPERR01G38970.1"/>
    </source>
</evidence>
<dbReference type="eggNOG" id="KOG0118">
    <property type="taxonomic scope" value="Eukaryota"/>
</dbReference>
<keyword evidence="4" id="KW-0508">mRNA splicing</keyword>
<dbReference type="InterPro" id="IPR035979">
    <property type="entry name" value="RBD_domain_sf"/>
</dbReference>
<keyword evidence="2" id="KW-0507">mRNA processing</keyword>
<feature type="compositionally biased region" description="Low complexity" evidence="7">
    <location>
        <begin position="11"/>
        <end position="59"/>
    </location>
</feature>
<evidence type="ECO:0000256" key="3">
    <source>
        <dbReference type="ARBA" id="ARBA00022884"/>
    </source>
</evidence>
<reference evidence="9" key="3">
    <citation type="submission" date="2015-04" db="UniProtKB">
        <authorList>
            <consortium name="EnsemblPlants"/>
        </authorList>
    </citation>
    <scope>IDENTIFICATION</scope>
</reference>
<dbReference type="GO" id="GO:0000398">
    <property type="term" value="P:mRNA splicing, via spliceosome"/>
    <property type="evidence" value="ECO:0007669"/>
    <property type="project" value="TreeGrafter"/>
</dbReference>
<dbReference type="FunFam" id="3.30.70.330:FF:000461">
    <property type="entry name" value="Serine/arginine-rich splicing factor SR45"/>
    <property type="match status" value="1"/>
</dbReference>
<dbReference type="EnsemblPlants" id="LPERR01G38970.1">
    <property type="protein sequence ID" value="LPERR01G38970.1"/>
    <property type="gene ID" value="LPERR01G38970"/>
</dbReference>
<keyword evidence="5" id="KW-0539">Nucleus</keyword>
<evidence type="ECO:0000256" key="4">
    <source>
        <dbReference type="ARBA" id="ARBA00023187"/>
    </source>
</evidence>
<feature type="region of interest" description="Disordered" evidence="7">
    <location>
        <begin position="179"/>
        <end position="221"/>
    </location>
</feature>
<feature type="domain" description="RRM" evidence="8">
    <location>
        <begin position="101"/>
        <end position="179"/>
    </location>
</feature>
<organism evidence="9 10">
    <name type="scientific">Leersia perrieri</name>
    <dbReference type="NCBI Taxonomy" id="77586"/>
    <lineage>
        <taxon>Eukaryota</taxon>
        <taxon>Viridiplantae</taxon>
        <taxon>Streptophyta</taxon>
        <taxon>Embryophyta</taxon>
        <taxon>Tracheophyta</taxon>
        <taxon>Spermatophyta</taxon>
        <taxon>Magnoliopsida</taxon>
        <taxon>Liliopsida</taxon>
        <taxon>Poales</taxon>
        <taxon>Poaceae</taxon>
        <taxon>BOP clade</taxon>
        <taxon>Oryzoideae</taxon>
        <taxon>Oryzeae</taxon>
        <taxon>Oryzinae</taxon>
        <taxon>Leersia</taxon>
    </lineage>
</organism>
<dbReference type="PANTHER" id="PTHR15481:SF0">
    <property type="entry name" value="LD23870P-RELATED"/>
    <property type="match status" value="1"/>
</dbReference>
<dbReference type="SMART" id="SM00360">
    <property type="entry name" value="RRM"/>
    <property type="match status" value="1"/>
</dbReference>
<comment type="subcellular location">
    <subcellularLocation>
        <location evidence="1">Nucleus</location>
    </subcellularLocation>
</comment>
<dbReference type="Gene3D" id="3.30.70.330">
    <property type="match status" value="1"/>
</dbReference>
<dbReference type="Pfam" id="PF00076">
    <property type="entry name" value="RRM_1"/>
    <property type="match status" value="1"/>
</dbReference>
<evidence type="ECO:0000256" key="2">
    <source>
        <dbReference type="ARBA" id="ARBA00022664"/>
    </source>
</evidence>
<evidence type="ECO:0000256" key="7">
    <source>
        <dbReference type="SAM" id="MobiDB-lite"/>
    </source>
</evidence>
<dbReference type="InterPro" id="IPR034201">
    <property type="entry name" value="RNPS1_RRM"/>
</dbReference>
<dbReference type="GO" id="GO:0005737">
    <property type="term" value="C:cytoplasm"/>
    <property type="evidence" value="ECO:0007669"/>
    <property type="project" value="TreeGrafter"/>
</dbReference>
<evidence type="ECO:0000256" key="6">
    <source>
        <dbReference type="PROSITE-ProRule" id="PRU00176"/>
    </source>
</evidence>
<reference evidence="9 10" key="1">
    <citation type="submission" date="2012-08" db="EMBL/GenBank/DDBJ databases">
        <title>Oryza genome evolution.</title>
        <authorList>
            <person name="Wing R.A."/>
        </authorList>
    </citation>
    <scope>NUCLEOTIDE SEQUENCE</scope>
</reference>
<name>A0A0D9VAI8_9ORYZ</name>
<feature type="compositionally biased region" description="Basic residues" evidence="7">
    <location>
        <begin position="1"/>
        <end position="10"/>
    </location>
</feature>
<dbReference type="InterPro" id="IPR000504">
    <property type="entry name" value="RRM_dom"/>
</dbReference>
<keyword evidence="3 6" id="KW-0694">RNA-binding</keyword>
<dbReference type="GO" id="GO:0003723">
    <property type="term" value="F:RNA binding"/>
    <property type="evidence" value="ECO:0007669"/>
    <property type="project" value="UniProtKB-UniRule"/>
</dbReference>
<dbReference type="Proteomes" id="UP000032180">
    <property type="component" value="Chromosome 1"/>
</dbReference>
<feature type="region of interest" description="Disordered" evidence="7">
    <location>
        <begin position="1"/>
        <end position="100"/>
    </location>
</feature>
<reference evidence="10" key="2">
    <citation type="submission" date="2013-12" db="EMBL/GenBank/DDBJ databases">
        <authorList>
            <person name="Yu Y."/>
            <person name="Lee S."/>
            <person name="de Baynast K."/>
            <person name="Wissotski M."/>
            <person name="Liu L."/>
            <person name="Talag J."/>
            <person name="Goicoechea J."/>
            <person name="Angelova A."/>
            <person name="Jetty R."/>
            <person name="Kudrna D."/>
            <person name="Golser W."/>
            <person name="Rivera L."/>
            <person name="Zhang J."/>
            <person name="Wing R."/>
        </authorList>
    </citation>
    <scope>NUCLEOTIDE SEQUENCE</scope>
</reference>
<dbReference type="SUPFAM" id="SSF54928">
    <property type="entry name" value="RNA-binding domain, RBD"/>
    <property type="match status" value="1"/>
</dbReference>
<dbReference type="AlphaFoldDB" id="A0A0D9VAI8"/>
<accession>A0A0D9VAI8</accession>
<keyword evidence="10" id="KW-1185">Reference proteome</keyword>
<dbReference type="CDD" id="cd12365">
    <property type="entry name" value="RRM_RNPS1"/>
    <property type="match status" value="1"/>
</dbReference>
<evidence type="ECO:0000256" key="5">
    <source>
        <dbReference type="ARBA" id="ARBA00023242"/>
    </source>
</evidence>
<evidence type="ECO:0000313" key="10">
    <source>
        <dbReference type="Proteomes" id="UP000032180"/>
    </source>
</evidence>
<protein>
    <recommendedName>
        <fullName evidence="8">RRM domain-containing protein</fullName>
    </recommendedName>
</protein>
<feature type="compositionally biased region" description="Basic and acidic residues" evidence="7">
    <location>
        <begin position="209"/>
        <end position="221"/>
    </location>
</feature>
<dbReference type="HOGENOM" id="CLU_055032_0_0_1"/>
<proteinExistence type="predicted"/>
<dbReference type="STRING" id="77586.A0A0D9VAI8"/>